<evidence type="ECO:0000313" key="1">
    <source>
        <dbReference type="EMBL" id="GAA1980475.1"/>
    </source>
</evidence>
<accession>A0ABP5DI95</accession>
<reference evidence="2" key="1">
    <citation type="journal article" date="2019" name="Int. J. Syst. Evol. Microbiol.">
        <title>The Global Catalogue of Microorganisms (GCM) 10K type strain sequencing project: providing services to taxonomists for standard genome sequencing and annotation.</title>
        <authorList>
            <consortium name="The Broad Institute Genomics Platform"/>
            <consortium name="The Broad Institute Genome Sequencing Center for Infectious Disease"/>
            <person name="Wu L."/>
            <person name="Ma J."/>
        </authorList>
    </citation>
    <scope>NUCLEOTIDE SEQUENCE [LARGE SCALE GENOMIC DNA]</scope>
    <source>
        <strain evidence="2">JCM 15313</strain>
    </source>
</reference>
<proteinExistence type="predicted"/>
<sequence>MRGLLAPLSRKNGWQLAEHAGDAAPPGQQHLLSRARWDADELRDFVRR</sequence>
<gene>
    <name evidence="1" type="ORF">GCM10009799_02010</name>
</gene>
<keyword evidence="2" id="KW-1185">Reference proteome</keyword>
<name>A0ABP5DI95_9ACTN</name>
<organism evidence="1 2">
    <name type="scientific">Nocardiopsis rhodophaea</name>
    <dbReference type="NCBI Taxonomy" id="280238"/>
    <lineage>
        <taxon>Bacteria</taxon>
        <taxon>Bacillati</taxon>
        <taxon>Actinomycetota</taxon>
        <taxon>Actinomycetes</taxon>
        <taxon>Streptosporangiales</taxon>
        <taxon>Nocardiopsidaceae</taxon>
        <taxon>Nocardiopsis</taxon>
    </lineage>
</organism>
<protein>
    <recommendedName>
        <fullName evidence="3">Transposase</fullName>
    </recommendedName>
</protein>
<evidence type="ECO:0000313" key="2">
    <source>
        <dbReference type="Proteomes" id="UP001501585"/>
    </source>
</evidence>
<comment type="caution">
    <text evidence="1">The sequence shown here is derived from an EMBL/GenBank/DDBJ whole genome shotgun (WGS) entry which is preliminary data.</text>
</comment>
<dbReference type="Proteomes" id="UP001501585">
    <property type="component" value="Unassembled WGS sequence"/>
</dbReference>
<evidence type="ECO:0008006" key="3">
    <source>
        <dbReference type="Google" id="ProtNLM"/>
    </source>
</evidence>
<dbReference type="EMBL" id="BAAAPC010000001">
    <property type="protein sequence ID" value="GAA1980475.1"/>
    <property type="molecule type" value="Genomic_DNA"/>
</dbReference>